<dbReference type="OrthoDB" id="5123855at2"/>
<evidence type="ECO:0000256" key="1">
    <source>
        <dbReference type="SAM" id="MobiDB-lite"/>
    </source>
</evidence>
<feature type="region of interest" description="Disordered" evidence="1">
    <location>
        <begin position="96"/>
        <end position="116"/>
    </location>
</feature>
<dbReference type="Proteomes" id="UP000262172">
    <property type="component" value="Unassembled WGS sequence"/>
</dbReference>
<reference evidence="3 4" key="1">
    <citation type="submission" date="2018-08" db="EMBL/GenBank/DDBJ databases">
        <title>Isolation, diversity and antifungal activity of Actinobacteria from cow dung.</title>
        <authorList>
            <person name="Ling L."/>
        </authorList>
    </citation>
    <scope>NUCLEOTIDE SEQUENCE [LARGE SCALE GENOMIC DNA]</scope>
    <source>
        <strain evidence="3 4">NEAU-LLE</strain>
    </source>
</reference>
<keyword evidence="3" id="KW-0436">Ligase</keyword>
<comment type="caution">
    <text evidence="3">The sequence shown here is derived from an EMBL/GenBank/DDBJ whole genome shotgun (WGS) entry which is preliminary data.</text>
</comment>
<dbReference type="GO" id="GO:0016874">
    <property type="term" value="F:ligase activity"/>
    <property type="evidence" value="ECO:0007669"/>
    <property type="project" value="UniProtKB-KW"/>
</dbReference>
<sequence>MGKFIYEGGVKTEIEDRALLHLQLVITAKLRRGEPFPFSWREDASVGGGRVTVWVHPGSSLVFKFYGSRQPAINRGWVEALAFTANSPGGLYLVPEPPDAGDGPTTEELRIGAPEE</sequence>
<dbReference type="RefSeq" id="WP_116241582.1">
    <property type="nucleotide sequence ID" value="NZ_QUAB01000036.1"/>
</dbReference>
<dbReference type="InterPro" id="IPR057204">
    <property type="entry name" value="DUF7882"/>
</dbReference>
<evidence type="ECO:0000313" key="3">
    <source>
        <dbReference type="EMBL" id="REJ06324.1"/>
    </source>
</evidence>
<organism evidence="3 4">
    <name type="scientific">Microbacterium bovistercoris</name>
    <dbReference type="NCBI Taxonomy" id="2293570"/>
    <lineage>
        <taxon>Bacteria</taxon>
        <taxon>Bacillati</taxon>
        <taxon>Actinomycetota</taxon>
        <taxon>Actinomycetes</taxon>
        <taxon>Micrococcales</taxon>
        <taxon>Microbacteriaceae</taxon>
        <taxon>Microbacterium</taxon>
    </lineage>
</organism>
<accession>A0A371NVC4</accession>
<dbReference type="AlphaFoldDB" id="A0A371NVC4"/>
<evidence type="ECO:0000259" key="2">
    <source>
        <dbReference type="Pfam" id="PF25355"/>
    </source>
</evidence>
<dbReference type="Pfam" id="PF25355">
    <property type="entry name" value="DUF7882"/>
    <property type="match status" value="1"/>
</dbReference>
<evidence type="ECO:0000313" key="4">
    <source>
        <dbReference type="Proteomes" id="UP000262172"/>
    </source>
</evidence>
<protein>
    <submittedName>
        <fullName evidence="3">ATP-dependent DNA ligase</fullName>
    </submittedName>
</protein>
<gene>
    <name evidence="3" type="ORF">DY023_06755</name>
</gene>
<keyword evidence="4" id="KW-1185">Reference proteome</keyword>
<dbReference type="EMBL" id="QUAB01000036">
    <property type="protein sequence ID" value="REJ06324.1"/>
    <property type="molecule type" value="Genomic_DNA"/>
</dbReference>
<name>A0A371NVC4_9MICO</name>
<proteinExistence type="predicted"/>
<feature type="domain" description="DUF7882" evidence="2">
    <location>
        <begin position="1"/>
        <end position="96"/>
    </location>
</feature>